<dbReference type="PATRIC" id="fig|1227455.4.peg.3060"/>
<dbReference type="InterPro" id="IPR030960">
    <property type="entry name" value="DHQS/DOIS_N"/>
</dbReference>
<protein>
    <recommendedName>
        <fullName evidence="5">3-dehydroquinate synthase</fullName>
        <shortName evidence="5">DHQ synthase</shortName>
        <ecNumber evidence="5">1.4.1.24</ecNumber>
    </recommendedName>
    <alternativeName>
        <fullName evidence="5">3-dehydroquinate synthase II</fullName>
    </alternativeName>
</protein>
<dbReference type="GO" id="GO:0008652">
    <property type="term" value="P:amino acid biosynthetic process"/>
    <property type="evidence" value="ECO:0007669"/>
    <property type="project" value="UniProtKB-KW"/>
</dbReference>
<gene>
    <name evidence="5" type="primary">aroB'</name>
    <name evidence="9" type="ORF">C449_15042</name>
</gene>
<comment type="function">
    <text evidence="5">Catalyzes the oxidative deamination and cyclization of 2-amino-3,7-dideoxy-D-threo-hept-6-ulosonic acid (ADH) to yield 3-dehydroquinate (DHQ), which is fed into the canonical shikimic pathway of aromatic amino acid biosynthesis.</text>
</comment>
<feature type="domain" description="3-dehydroquinate synthase C-terminal" evidence="8">
    <location>
        <begin position="355"/>
        <end position="411"/>
    </location>
</feature>
<sequence length="411" mass="44072">MTRSVWLKADDAVGDWESRKKRITAGLEAGVDWVLVDEDDVPRVRNLGAVSIAAFRNGGIDVVDTADDGPDAVAVGKDGEGDGTADLPPDLSGSADLSALRRGDADTAYVRVFNQDYESFAETAAEAADHTLVVSEDWTIIPLENLIARIGDETELVAGVETAEEARTAFETLETGADGVLLDSDDPDEIRKTVEIRDEAEREQLDLQWATITAIERVGSADRVCVDTGSLMESDEGMLVGSMSRGLFFVHAETAESPYVASRPFRVNAGAVHAYARTPGGGTKYLAELGSGDEVQVVDTDGRAREAVVGRAKIERRPMFRIEAAVGGDTEAGGADDSGEVDEAESSDDDDSPLEGDRIETLLQNAETIKVATRDGPRAVTDLEAGDEVRVHYEDTARHFGEAVDERIVEK</sequence>
<organism evidence="9 10">
    <name type="scientific">Halococcus saccharolyticus DSM 5350</name>
    <dbReference type="NCBI Taxonomy" id="1227455"/>
    <lineage>
        <taxon>Archaea</taxon>
        <taxon>Methanobacteriati</taxon>
        <taxon>Methanobacteriota</taxon>
        <taxon>Stenosarchaea group</taxon>
        <taxon>Halobacteria</taxon>
        <taxon>Halobacteriales</taxon>
        <taxon>Halococcaceae</taxon>
        <taxon>Halococcus</taxon>
    </lineage>
</organism>
<evidence type="ECO:0000259" key="8">
    <source>
        <dbReference type="Pfam" id="PF26558"/>
    </source>
</evidence>
<feature type="region of interest" description="Disordered" evidence="6">
    <location>
        <begin position="324"/>
        <end position="356"/>
    </location>
</feature>
<dbReference type="RefSeq" id="WP_006078862.1">
    <property type="nucleotide sequence ID" value="NZ_AOMD01000030.1"/>
</dbReference>
<dbReference type="EC" id="1.4.1.24" evidence="5"/>
<dbReference type="InterPro" id="IPR056179">
    <property type="entry name" value="DHQS_C"/>
</dbReference>
<proteinExistence type="inferred from homology"/>
<evidence type="ECO:0000256" key="6">
    <source>
        <dbReference type="SAM" id="MobiDB-lite"/>
    </source>
</evidence>
<dbReference type="FunCoup" id="M0MFU8">
    <property type="interactions" value="6"/>
</dbReference>
<accession>M0MFU8</accession>
<comment type="caution">
    <text evidence="9">The sequence shown here is derived from an EMBL/GenBank/DDBJ whole genome shotgun (WGS) entry which is preliminary data.</text>
</comment>
<evidence type="ECO:0000256" key="3">
    <source>
        <dbReference type="ARBA" id="ARBA00023027"/>
    </source>
</evidence>
<dbReference type="GO" id="GO:0009073">
    <property type="term" value="P:aromatic amino acid family biosynthetic process"/>
    <property type="evidence" value="ECO:0007669"/>
    <property type="project" value="UniProtKB-UniRule"/>
</dbReference>
<evidence type="ECO:0000256" key="4">
    <source>
        <dbReference type="ARBA" id="ARBA00023141"/>
    </source>
</evidence>
<dbReference type="GO" id="GO:0102042">
    <property type="term" value="F:dehydroquinate synthase activity"/>
    <property type="evidence" value="ECO:0007669"/>
    <property type="project" value="UniProtKB-EC"/>
</dbReference>
<keyword evidence="4 5" id="KW-0057">Aromatic amino acid biosynthesis</keyword>
<name>M0MFU8_9EURY</name>
<dbReference type="InterPro" id="IPR002812">
    <property type="entry name" value="DHQS"/>
</dbReference>
<dbReference type="OrthoDB" id="10265at2157"/>
<dbReference type="GO" id="GO:0051287">
    <property type="term" value="F:NAD binding"/>
    <property type="evidence" value="ECO:0007669"/>
    <property type="project" value="UniProtKB-UniRule"/>
</dbReference>
<evidence type="ECO:0000256" key="2">
    <source>
        <dbReference type="ARBA" id="ARBA00023002"/>
    </source>
</evidence>
<comment type="similarity">
    <text evidence="5">Belongs to the archaeal-type DHQ synthase family.</text>
</comment>
<dbReference type="InParanoid" id="M0MFU8"/>
<keyword evidence="1 5" id="KW-0028">Amino-acid biosynthesis</keyword>
<keyword evidence="9" id="KW-0456">Lyase</keyword>
<dbReference type="STRING" id="1227455.C449_15042"/>
<keyword evidence="2 5" id="KW-0560">Oxidoreductase</keyword>
<dbReference type="GO" id="GO:0003856">
    <property type="term" value="F:3-dehydroquinate synthase activity"/>
    <property type="evidence" value="ECO:0007669"/>
    <property type="project" value="InterPro"/>
</dbReference>
<comment type="catalytic activity">
    <reaction evidence="5">
        <text>2-amino-2,3,7-trideoxy-D-lyxo-hept-6-ulosonate + NAD(+) + H2O = 3-dehydroquinate + NH4(+) + NADH + H(+)</text>
        <dbReference type="Rhea" id="RHEA:25956"/>
        <dbReference type="ChEBI" id="CHEBI:15377"/>
        <dbReference type="ChEBI" id="CHEBI:15378"/>
        <dbReference type="ChEBI" id="CHEBI:28938"/>
        <dbReference type="ChEBI" id="CHEBI:32364"/>
        <dbReference type="ChEBI" id="CHEBI:57540"/>
        <dbReference type="ChEBI" id="CHEBI:57945"/>
        <dbReference type="ChEBI" id="CHEBI:58859"/>
        <dbReference type="EC" id="1.4.1.24"/>
    </reaction>
</comment>
<dbReference type="Proteomes" id="UP000011669">
    <property type="component" value="Unassembled WGS sequence"/>
</dbReference>
<evidence type="ECO:0000256" key="1">
    <source>
        <dbReference type="ARBA" id="ARBA00022605"/>
    </source>
</evidence>
<evidence type="ECO:0000313" key="9">
    <source>
        <dbReference type="EMBL" id="EMA43305.1"/>
    </source>
</evidence>
<dbReference type="PANTHER" id="PTHR33563:SF1">
    <property type="entry name" value="3-DEHYDROQUINATE SYNTHASE"/>
    <property type="match status" value="1"/>
</dbReference>
<evidence type="ECO:0000313" key="10">
    <source>
        <dbReference type="Proteomes" id="UP000011669"/>
    </source>
</evidence>
<keyword evidence="3 5" id="KW-0520">NAD</keyword>
<keyword evidence="10" id="KW-1185">Reference proteome</keyword>
<dbReference type="AlphaFoldDB" id="M0MFU8"/>
<evidence type="ECO:0000259" key="7">
    <source>
        <dbReference type="Pfam" id="PF01959"/>
    </source>
</evidence>
<dbReference type="HAMAP" id="MF_01244">
    <property type="entry name" value="Arch_DHQ_synthase"/>
    <property type="match status" value="1"/>
</dbReference>
<feature type="domain" description="3-dehydroquinate synthase N-terminal" evidence="7">
    <location>
        <begin position="3"/>
        <end position="196"/>
    </location>
</feature>
<dbReference type="EMBL" id="AOMD01000030">
    <property type="protein sequence ID" value="EMA43305.1"/>
    <property type="molecule type" value="Genomic_DNA"/>
</dbReference>
<feature type="domain" description="3-dehydroquinate synthase C-terminal" evidence="8">
    <location>
        <begin position="210"/>
        <end position="329"/>
    </location>
</feature>
<dbReference type="PANTHER" id="PTHR33563">
    <property type="match status" value="1"/>
</dbReference>
<feature type="compositionally biased region" description="Acidic residues" evidence="6">
    <location>
        <begin position="337"/>
        <end position="354"/>
    </location>
</feature>
<dbReference type="Pfam" id="PF26558">
    <property type="entry name" value="DHQS_2nd"/>
    <property type="match status" value="2"/>
</dbReference>
<evidence type="ECO:0000256" key="5">
    <source>
        <dbReference type="HAMAP-Rule" id="MF_01244"/>
    </source>
</evidence>
<reference evidence="9 10" key="1">
    <citation type="journal article" date="2014" name="PLoS Genet.">
        <title>Phylogenetically driven sequencing of extremely halophilic archaea reveals strategies for static and dynamic osmo-response.</title>
        <authorList>
            <person name="Becker E.A."/>
            <person name="Seitzer P.M."/>
            <person name="Tritt A."/>
            <person name="Larsen D."/>
            <person name="Krusor M."/>
            <person name="Yao A.I."/>
            <person name="Wu D."/>
            <person name="Madern D."/>
            <person name="Eisen J.A."/>
            <person name="Darling A.E."/>
            <person name="Facciotti M.T."/>
        </authorList>
    </citation>
    <scope>NUCLEOTIDE SEQUENCE [LARGE SCALE GENOMIC DNA]</scope>
    <source>
        <strain evidence="9 10">DSM 5350</strain>
    </source>
</reference>
<dbReference type="PIRSF" id="PIRSF006655">
    <property type="entry name" value="DHQ_synth"/>
    <property type="match status" value="1"/>
</dbReference>
<dbReference type="Pfam" id="PF01959">
    <property type="entry name" value="DHQS"/>
    <property type="match status" value="1"/>
</dbReference>